<dbReference type="InterPro" id="IPR029058">
    <property type="entry name" value="AB_hydrolase_fold"/>
</dbReference>
<dbReference type="RefSeq" id="WP_344020956.1">
    <property type="nucleotide sequence ID" value="NZ_BAAABX010000012.1"/>
</dbReference>
<feature type="domain" description="AB hydrolase-1" evidence="1">
    <location>
        <begin position="22"/>
        <end position="173"/>
    </location>
</feature>
<dbReference type="PANTHER" id="PTHR43194:SF2">
    <property type="entry name" value="PEROXISOMAL MEMBRANE PROTEIN LPX1"/>
    <property type="match status" value="1"/>
</dbReference>
<name>A0ABN0YFQ2_9ACTN</name>
<dbReference type="PANTHER" id="PTHR43194">
    <property type="entry name" value="HYDROLASE ALPHA/BETA FOLD FAMILY"/>
    <property type="match status" value="1"/>
</dbReference>
<dbReference type="GO" id="GO:0016787">
    <property type="term" value="F:hydrolase activity"/>
    <property type="evidence" value="ECO:0007669"/>
    <property type="project" value="UniProtKB-KW"/>
</dbReference>
<organism evidence="2 3">
    <name type="scientific">Streptomyces luteireticuli</name>
    <dbReference type="NCBI Taxonomy" id="173858"/>
    <lineage>
        <taxon>Bacteria</taxon>
        <taxon>Bacillati</taxon>
        <taxon>Actinomycetota</taxon>
        <taxon>Actinomycetes</taxon>
        <taxon>Kitasatosporales</taxon>
        <taxon>Streptomycetaceae</taxon>
        <taxon>Streptomyces</taxon>
    </lineage>
</organism>
<keyword evidence="3" id="KW-1185">Reference proteome</keyword>
<dbReference type="Gene3D" id="3.40.50.1820">
    <property type="entry name" value="alpha/beta hydrolase"/>
    <property type="match status" value="1"/>
</dbReference>
<dbReference type="EMBL" id="BAAABX010000012">
    <property type="protein sequence ID" value="GAA0394030.1"/>
    <property type="molecule type" value="Genomic_DNA"/>
</dbReference>
<dbReference type="InterPro" id="IPR050228">
    <property type="entry name" value="Carboxylesterase_BioH"/>
</dbReference>
<dbReference type="SUPFAM" id="SSF53474">
    <property type="entry name" value="alpha/beta-Hydrolases"/>
    <property type="match status" value="1"/>
</dbReference>
<accession>A0ABN0YFQ2</accession>
<keyword evidence="2" id="KW-0378">Hydrolase</keyword>
<gene>
    <name evidence="2" type="ORF">GCM10010357_13640</name>
</gene>
<evidence type="ECO:0000313" key="3">
    <source>
        <dbReference type="Proteomes" id="UP001500879"/>
    </source>
</evidence>
<dbReference type="Pfam" id="PF00561">
    <property type="entry name" value="Abhydrolase_1"/>
    <property type="match status" value="1"/>
</dbReference>
<sequence>MTVLDIGRVRLNVERLGDVDRPVVVLVHGLTAGSLASYYFSVAGRLAAAGHHIVMYDQRGHGRSERPHTGYRLEEFTADLVALLDVLGVDRPFSLVGECFGGAVAMDFAFRYPHRLIGLALIECPLPTGDWARGLGELLARGAELTRDAQEIDRIGRDHGRFAERAARRSRPLLLDTTLVEDMAASRTREEDDWRSLDVPLLALYGGDSTLAPTAPVLERVLPRCRTVIIPGHGHHILVGARETVGTLLVDWVREGYRRQ</sequence>
<comment type="caution">
    <text evidence="2">The sequence shown here is derived from an EMBL/GenBank/DDBJ whole genome shotgun (WGS) entry which is preliminary data.</text>
</comment>
<evidence type="ECO:0000259" key="1">
    <source>
        <dbReference type="Pfam" id="PF00561"/>
    </source>
</evidence>
<proteinExistence type="predicted"/>
<reference evidence="2 3" key="1">
    <citation type="journal article" date="2019" name="Int. J. Syst. Evol. Microbiol.">
        <title>The Global Catalogue of Microorganisms (GCM) 10K type strain sequencing project: providing services to taxonomists for standard genome sequencing and annotation.</title>
        <authorList>
            <consortium name="The Broad Institute Genomics Platform"/>
            <consortium name="The Broad Institute Genome Sequencing Center for Infectious Disease"/>
            <person name="Wu L."/>
            <person name="Ma J."/>
        </authorList>
    </citation>
    <scope>NUCLEOTIDE SEQUENCE [LARGE SCALE GENOMIC DNA]</scope>
    <source>
        <strain evidence="2 3">JCM 4788</strain>
    </source>
</reference>
<dbReference type="PRINTS" id="PR00111">
    <property type="entry name" value="ABHYDROLASE"/>
</dbReference>
<dbReference type="InterPro" id="IPR000073">
    <property type="entry name" value="AB_hydrolase_1"/>
</dbReference>
<evidence type="ECO:0000313" key="2">
    <source>
        <dbReference type="EMBL" id="GAA0394030.1"/>
    </source>
</evidence>
<dbReference type="Proteomes" id="UP001500879">
    <property type="component" value="Unassembled WGS sequence"/>
</dbReference>
<protein>
    <submittedName>
        <fullName evidence="2">Alpha/beta hydrolase</fullName>
    </submittedName>
</protein>